<protein>
    <submittedName>
        <fullName evidence="1">RNA-directed DNA polymerase-like protein</fullName>
    </submittedName>
</protein>
<dbReference type="Proteomes" id="UP000321947">
    <property type="component" value="Unassembled WGS sequence"/>
</dbReference>
<evidence type="ECO:0000313" key="1">
    <source>
        <dbReference type="EMBL" id="TYK16928.1"/>
    </source>
</evidence>
<organism evidence="1 2">
    <name type="scientific">Cucumis melo var. makuwa</name>
    <name type="common">Oriental melon</name>
    <dbReference type="NCBI Taxonomy" id="1194695"/>
    <lineage>
        <taxon>Eukaryota</taxon>
        <taxon>Viridiplantae</taxon>
        <taxon>Streptophyta</taxon>
        <taxon>Embryophyta</taxon>
        <taxon>Tracheophyta</taxon>
        <taxon>Spermatophyta</taxon>
        <taxon>Magnoliopsida</taxon>
        <taxon>eudicotyledons</taxon>
        <taxon>Gunneridae</taxon>
        <taxon>Pentapetalae</taxon>
        <taxon>rosids</taxon>
        <taxon>fabids</taxon>
        <taxon>Cucurbitales</taxon>
        <taxon>Cucurbitaceae</taxon>
        <taxon>Benincaseae</taxon>
        <taxon>Cucumis</taxon>
    </lineage>
</organism>
<accession>A0A5D3D0A9</accession>
<sequence length="110" mass="12474">MIDHVIGSPLPEAKLPAKNANCMALAELVEHRKQLKELLSTGFSKPVKAPYGAPDLSLKKDRSPRLCIDCRIMNKPTVLHKYPLSILTDLFDCSHRAKYFPKLDVRPRYC</sequence>
<dbReference type="InterPro" id="IPR032567">
    <property type="entry name" value="RTL1-rel"/>
</dbReference>
<reference evidence="1 2" key="1">
    <citation type="submission" date="2019-08" db="EMBL/GenBank/DDBJ databases">
        <title>Draft genome sequences of two oriental melons (Cucumis melo L. var makuwa).</title>
        <authorList>
            <person name="Kwon S.-Y."/>
        </authorList>
    </citation>
    <scope>NUCLEOTIDE SEQUENCE [LARGE SCALE GENOMIC DNA]</scope>
    <source>
        <strain evidence="2">cv. Chang Bougi</strain>
        <tissue evidence="1">Leaf</tissue>
    </source>
</reference>
<dbReference type="Gene3D" id="3.30.70.270">
    <property type="match status" value="1"/>
</dbReference>
<proteinExistence type="predicted"/>
<dbReference type="InterPro" id="IPR043128">
    <property type="entry name" value="Rev_trsase/Diguanyl_cyclase"/>
</dbReference>
<gene>
    <name evidence="1" type="ORF">E5676_scaffold130G00650</name>
</gene>
<dbReference type="EMBL" id="SSTD01008197">
    <property type="protein sequence ID" value="TYK16928.1"/>
    <property type="molecule type" value="Genomic_DNA"/>
</dbReference>
<dbReference type="PANTHER" id="PTHR15503">
    <property type="entry name" value="LDOC1 RELATED"/>
    <property type="match status" value="1"/>
</dbReference>
<comment type="caution">
    <text evidence="1">The sequence shown here is derived from an EMBL/GenBank/DDBJ whole genome shotgun (WGS) entry which is preliminary data.</text>
</comment>
<dbReference type="GO" id="GO:0003964">
    <property type="term" value="F:RNA-directed DNA polymerase activity"/>
    <property type="evidence" value="ECO:0007669"/>
    <property type="project" value="UniProtKB-KW"/>
</dbReference>
<evidence type="ECO:0000313" key="2">
    <source>
        <dbReference type="Proteomes" id="UP000321947"/>
    </source>
</evidence>
<name>A0A5D3D0A9_CUCMM</name>
<keyword evidence="1" id="KW-0808">Transferase</keyword>
<keyword evidence="1" id="KW-0548">Nucleotidyltransferase</keyword>
<dbReference type="SUPFAM" id="SSF56672">
    <property type="entry name" value="DNA/RNA polymerases"/>
    <property type="match status" value="1"/>
</dbReference>
<dbReference type="AlphaFoldDB" id="A0A5D3D0A9"/>
<dbReference type="Gene3D" id="3.10.10.10">
    <property type="entry name" value="HIV Type 1 Reverse Transcriptase, subunit A, domain 1"/>
    <property type="match status" value="1"/>
</dbReference>
<dbReference type="InterPro" id="IPR043502">
    <property type="entry name" value="DNA/RNA_pol_sf"/>
</dbReference>
<keyword evidence="1" id="KW-0695">RNA-directed DNA polymerase</keyword>
<dbReference type="PANTHER" id="PTHR15503:SF45">
    <property type="entry name" value="RNA-DIRECTED DNA POLYMERASE HOMOLOG"/>
    <property type="match status" value="1"/>
</dbReference>